<dbReference type="InterPro" id="IPR003416">
    <property type="entry name" value="MgtC/SapB/SrpB/YhiD_fam"/>
</dbReference>
<evidence type="ECO:0000256" key="7">
    <source>
        <dbReference type="SAM" id="Phobius"/>
    </source>
</evidence>
<dbReference type="PRINTS" id="PR01837">
    <property type="entry name" value="MGTCSAPBPROT"/>
</dbReference>
<keyword evidence="4 7" id="KW-0812">Transmembrane</keyword>
<organism evidence="9 10">
    <name type="scientific">Aureliella helgolandensis</name>
    <dbReference type="NCBI Taxonomy" id="2527968"/>
    <lineage>
        <taxon>Bacteria</taxon>
        <taxon>Pseudomonadati</taxon>
        <taxon>Planctomycetota</taxon>
        <taxon>Planctomycetia</taxon>
        <taxon>Pirellulales</taxon>
        <taxon>Pirellulaceae</taxon>
        <taxon>Aureliella</taxon>
    </lineage>
</organism>
<keyword evidence="6 7" id="KW-0472">Membrane</keyword>
<dbReference type="Pfam" id="PF02308">
    <property type="entry name" value="MgtC"/>
    <property type="match status" value="1"/>
</dbReference>
<comment type="similarity">
    <text evidence="2">Belongs to the MgtC/SapB family.</text>
</comment>
<feature type="transmembrane region" description="Helical" evidence="7">
    <location>
        <begin position="6"/>
        <end position="23"/>
    </location>
</feature>
<evidence type="ECO:0000256" key="3">
    <source>
        <dbReference type="ARBA" id="ARBA00022475"/>
    </source>
</evidence>
<evidence type="ECO:0000259" key="8">
    <source>
        <dbReference type="Pfam" id="PF02308"/>
    </source>
</evidence>
<keyword evidence="5 7" id="KW-1133">Transmembrane helix</keyword>
<sequence>MIADLWLLGTVVLAGALGAIVGAERELSGKPAGLRTHLFVSAGAALLILLSDSAVQKFVEQNQQHVSADPIRVIQAIVVGISFLGAGTIIHERGQRVEGLTTAASIFITAGIGIAVATDHVVLATGTALGAVLVLWLMGRLERRIAE</sequence>
<dbReference type="EMBL" id="CP036298">
    <property type="protein sequence ID" value="QDV23143.1"/>
    <property type="molecule type" value="Genomic_DNA"/>
</dbReference>
<protein>
    <submittedName>
        <fullName evidence="9">Putative Mg(2+) transport ATPase</fullName>
    </submittedName>
</protein>
<feature type="transmembrane region" description="Helical" evidence="7">
    <location>
        <begin position="97"/>
        <end position="115"/>
    </location>
</feature>
<dbReference type="GO" id="GO:0005886">
    <property type="term" value="C:plasma membrane"/>
    <property type="evidence" value="ECO:0007669"/>
    <property type="project" value="UniProtKB-SubCell"/>
</dbReference>
<feature type="transmembrane region" description="Helical" evidence="7">
    <location>
        <begin position="32"/>
        <end position="51"/>
    </location>
</feature>
<feature type="domain" description="MgtC/SapB/SrpB/YhiD N-terminal" evidence="8">
    <location>
        <begin position="12"/>
        <end position="143"/>
    </location>
</feature>
<dbReference type="OrthoDB" id="9811198at2"/>
<dbReference type="Proteomes" id="UP000318017">
    <property type="component" value="Chromosome"/>
</dbReference>
<dbReference type="PANTHER" id="PTHR33778">
    <property type="entry name" value="PROTEIN MGTC"/>
    <property type="match status" value="1"/>
</dbReference>
<reference evidence="9 10" key="1">
    <citation type="submission" date="2019-02" db="EMBL/GenBank/DDBJ databases">
        <title>Deep-cultivation of Planctomycetes and their phenomic and genomic characterization uncovers novel biology.</title>
        <authorList>
            <person name="Wiegand S."/>
            <person name="Jogler M."/>
            <person name="Boedeker C."/>
            <person name="Pinto D."/>
            <person name="Vollmers J."/>
            <person name="Rivas-Marin E."/>
            <person name="Kohn T."/>
            <person name="Peeters S.H."/>
            <person name="Heuer A."/>
            <person name="Rast P."/>
            <person name="Oberbeckmann S."/>
            <person name="Bunk B."/>
            <person name="Jeske O."/>
            <person name="Meyerdierks A."/>
            <person name="Storesund J.E."/>
            <person name="Kallscheuer N."/>
            <person name="Luecker S."/>
            <person name="Lage O.M."/>
            <person name="Pohl T."/>
            <person name="Merkel B.J."/>
            <person name="Hornburger P."/>
            <person name="Mueller R.-W."/>
            <person name="Bruemmer F."/>
            <person name="Labrenz M."/>
            <person name="Spormann A.M."/>
            <person name="Op den Camp H."/>
            <person name="Overmann J."/>
            <person name="Amann R."/>
            <person name="Jetten M.S.M."/>
            <person name="Mascher T."/>
            <person name="Medema M.H."/>
            <person name="Devos D.P."/>
            <person name="Kaster A.-K."/>
            <person name="Ovreas L."/>
            <person name="Rohde M."/>
            <person name="Galperin M.Y."/>
            <person name="Jogler C."/>
        </authorList>
    </citation>
    <scope>NUCLEOTIDE SEQUENCE [LARGE SCALE GENOMIC DNA]</scope>
    <source>
        <strain evidence="9 10">Q31a</strain>
    </source>
</reference>
<accession>A0A518G3H2</accession>
<evidence type="ECO:0000313" key="10">
    <source>
        <dbReference type="Proteomes" id="UP000318017"/>
    </source>
</evidence>
<dbReference type="InterPro" id="IPR049177">
    <property type="entry name" value="MgtC_SapB_SrpB_YhiD_N"/>
</dbReference>
<evidence type="ECO:0000256" key="5">
    <source>
        <dbReference type="ARBA" id="ARBA00022989"/>
    </source>
</evidence>
<evidence type="ECO:0000313" key="9">
    <source>
        <dbReference type="EMBL" id="QDV23143.1"/>
    </source>
</evidence>
<dbReference type="RefSeq" id="WP_145075743.1">
    <property type="nucleotide sequence ID" value="NZ_CP036298.1"/>
</dbReference>
<comment type="subcellular location">
    <subcellularLocation>
        <location evidence="1">Cell membrane</location>
        <topology evidence="1">Multi-pass membrane protein</topology>
    </subcellularLocation>
</comment>
<evidence type="ECO:0000256" key="1">
    <source>
        <dbReference type="ARBA" id="ARBA00004651"/>
    </source>
</evidence>
<evidence type="ECO:0000256" key="4">
    <source>
        <dbReference type="ARBA" id="ARBA00022692"/>
    </source>
</evidence>
<dbReference type="KEGG" id="ahel:Q31a_14390"/>
<name>A0A518G3H2_9BACT</name>
<keyword evidence="10" id="KW-1185">Reference proteome</keyword>
<keyword evidence="3" id="KW-1003">Cell membrane</keyword>
<gene>
    <name evidence="9" type="ORF">Q31a_14390</name>
</gene>
<proteinExistence type="inferred from homology"/>
<dbReference type="PANTHER" id="PTHR33778:SF1">
    <property type="entry name" value="MAGNESIUM TRANSPORTER YHID-RELATED"/>
    <property type="match status" value="1"/>
</dbReference>
<evidence type="ECO:0000256" key="2">
    <source>
        <dbReference type="ARBA" id="ARBA00009298"/>
    </source>
</evidence>
<feature type="transmembrane region" description="Helical" evidence="7">
    <location>
        <begin position="121"/>
        <end position="139"/>
    </location>
</feature>
<dbReference type="AlphaFoldDB" id="A0A518G3H2"/>
<evidence type="ECO:0000256" key="6">
    <source>
        <dbReference type="ARBA" id="ARBA00023136"/>
    </source>
</evidence>
<feature type="transmembrane region" description="Helical" evidence="7">
    <location>
        <begin position="71"/>
        <end position="90"/>
    </location>
</feature>